<dbReference type="HOGENOM" id="CLU_1728828_0_0_6"/>
<dbReference type="STRING" id="1265313.HRUBRA_00431"/>
<organism evidence="2 3">
    <name type="scientific">Pseudohaliea rubra DSM 19751</name>
    <dbReference type="NCBI Taxonomy" id="1265313"/>
    <lineage>
        <taxon>Bacteria</taxon>
        <taxon>Pseudomonadati</taxon>
        <taxon>Pseudomonadota</taxon>
        <taxon>Gammaproteobacteria</taxon>
        <taxon>Cellvibrionales</taxon>
        <taxon>Halieaceae</taxon>
        <taxon>Pseudohaliea</taxon>
    </lineage>
</organism>
<sequence>MTVMNVLEKTLRTSFGEIENVNSNLLDWQEVDGQPGNYIKVLTVDEKRHRVDFLFRQDPHKEFAKHNHRCTAVALTLEGLWGYREGDEMHFPGTFSYEPPGSAHTPYSSEQGMTVYASFQGTGPEMLDILDEDDNVVDTLTLDFFKQYYQP</sequence>
<dbReference type="InterPro" id="IPR014710">
    <property type="entry name" value="RmlC-like_jellyroll"/>
</dbReference>
<evidence type="ECO:0000313" key="2">
    <source>
        <dbReference type="EMBL" id="KGE04958.1"/>
    </source>
</evidence>
<dbReference type="Gene3D" id="2.60.120.10">
    <property type="entry name" value="Jelly Rolls"/>
    <property type="match status" value="1"/>
</dbReference>
<dbReference type="InterPro" id="IPR025979">
    <property type="entry name" value="ChrR-like_cupin_dom"/>
</dbReference>
<dbReference type="Pfam" id="PF12973">
    <property type="entry name" value="Cupin_7"/>
    <property type="match status" value="1"/>
</dbReference>
<dbReference type="SUPFAM" id="SSF51182">
    <property type="entry name" value="RmlC-like cupins"/>
    <property type="match status" value="1"/>
</dbReference>
<feature type="domain" description="ChrR-like cupin" evidence="1">
    <location>
        <begin position="22"/>
        <end position="117"/>
    </location>
</feature>
<protein>
    <recommendedName>
        <fullName evidence="1">ChrR-like cupin domain-containing protein</fullName>
    </recommendedName>
</protein>
<dbReference type="Proteomes" id="UP000029640">
    <property type="component" value="Unassembled WGS sequence"/>
</dbReference>
<dbReference type="InterPro" id="IPR011051">
    <property type="entry name" value="RmlC_Cupin_sf"/>
</dbReference>
<proteinExistence type="predicted"/>
<gene>
    <name evidence="2" type="ORF">HRUBRA_00431</name>
</gene>
<keyword evidence="3" id="KW-1185">Reference proteome</keyword>
<dbReference type="AlphaFoldDB" id="A0A095VV85"/>
<accession>A0A095VV85</accession>
<reference evidence="2 3" key="1">
    <citation type="journal article" date="2014" name="Genome Announc.">
        <title>Genome Sequence of Gammaproteobacterial Pseudohaliea rubra Type Strain DSM 19751, Isolated from Coastal Seawater of the Mediterranean Sea.</title>
        <authorList>
            <person name="Spring S."/>
            <person name="Fiebig A."/>
            <person name="Riedel T."/>
            <person name="Goker M."/>
            <person name="Klenk H.P."/>
        </authorList>
    </citation>
    <scope>NUCLEOTIDE SEQUENCE [LARGE SCALE GENOMIC DNA]</scope>
    <source>
        <strain evidence="2 3">DSM 19751</strain>
    </source>
</reference>
<name>A0A095VV85_9GAMM</name>
<evidence type="ECO:0000259" key="1">
    <source>
        <dbReference type="Pfam" id="PF12973"/>
    </source>
</evidence>
<evidence type="ECO:0000313" key="3">
    <source>
        <dbReference type="Proteomes" id="UP000029640"/>
    </source>
</evidence>
<comment type="caution">
    <text evidence="2">The sequence shown here is derived from an EMBL/GenBank/DDBJ whole genome shotgun (WGS) entry which is preliminary data.</text>
</comment>
<dbReference type="EMBL" id="AUVB01000013">
    <property type="protein sequence ID" value="KGE04958.1"/>
    <property type="molecule type" value="Genomic_DNA"/>
</dbReference>